<dbReference type="FunFam" id="3.10.10.10:FF:000007">
    <property type="entry name" value="Retrovirus-related Pol polyprotein from transposon 17.6-like Protein"/>
    <property type="match status" value="1"/>
</dbReference>
<evidence type="ECO:0000256" key="1">
    <source>
        <dbReference type="ARBA" id="ARBA00022670"/>
    </source>
</evidence>
<dbReference type="Gene3D" id="3.10.10.10">
    <property type="entry name" value="HIV Type 1 Reverse Transcriptase, subunit A, domain 1"/>
    <property type="match status" value="1"/>
</dbReference>
<evidence type="ECO:0000256" key="4">
    <source>
        <dbReference type="ARBA" id="ARBA00022722"/>
    </source>
</evidence>
<comment type="caution">
    <text evidence="10">The sequence shown here is derived from an EMBL/GenBank/DDBJ whole genome shotgun (WGS) entry which is preliminary data.</text>
</comment>
<dbReference type="Proteomes" id="UP000235145">
    <property type="component" value="Unassembled WGS sequence"/>
</dbReference>
<dbReference type="GO" id="GO:0006508">
    <property type="term" value="P:proteolysis"/>
    <property type="evidence" value="ECO:0007669"/>
    <property type="project" value="UniProtKB-KW"/>
</dbReference>
<feature type="region of interest" description="Disordered" evidence="8">
    <location>
        <begin position="331"/>
        <end position="350"/>
    </location>
</feature>
<dbReference type="GO" id="GO:0008233">
    <property type="term" value="F:peptidase activity"/>
    <property type="evidence" value="ECO:0007669"/>
    <property type="project" value="UniProtKB-KW"/>
</dbReference>
<accession>A0A9R1VZC3</accession>
<keyword evidence="6" id="KW-0378">Hydrolase</keyword>
<dbReference type="PANTHER" id="PTHR35046:SF23">
    <property type="entry name" value="NUCLEOTIDYLTRANSFERASE, RIBONUCLEASE H"/>
    <property type="match status" value="1"/>
</dbReference>
<evidence type="ECO:0000259" key="9">
    <source>
        <dbReference type="PROSITE" id="PS50878"/>
    </source>
</evidence>
<dbReference type="InterPro" id="IPR000477">
    <property type="entry name" value="RT_dom"/>
</dbReference>
<evidence type="ECO:0000256" key="8">
    <source>
        <dbReference type="SAM" id="MobiDB-lite"/>
    </source>
</evidence>
<dbReference type="Pfam" id="PF03732">
    <property type="entry name" value="Retrotrans_gag"/>
    <property type="match status" value="1"/>
</dbReference>
<evidence type="ECO:0000256" key="3">
    <source>
        <dbReference type="ARBA" id="ARBA00022695"/>
    </source>
</evidence>
<evidence type="ECO:0000256" key="2">
    <source>
        <dbReference type="ARBA" id="ARBA00022679"/>
    </source>
</evidence>
<keyword evidence="4" id="KW-0540">Nuclease</keyword>
<dbReference type="GO" id="GO:0004519">
    <property type="term" value="F:endonuclease activity"/>
    <property type="evidence" value="ECO:0007669"/>
    <property type="project" value="UniProtKB-KW"/>
</dbReference>
<dbReference type="PROSITE" id="PS50878">
    <property type="entry name" value="RT_POL"/>
    <property type="match status" value="1"/>
</dbReference>
<dbReference type="InterPro" id="IPR043502">
    <property type="entry name" value="DNA/RNA_pol_sf"/>
</dbReference>
<gene>
    <name evidence="10" type="ORF">LSAT_V11C300135670</name>
</gene>
<dbReference type="Pfam" id="PF00078">
    <property type="entry name" value="RVT_1"/>
    <property type="match status" value="1"/>
</dbReference>
<evidence type="ECO:0000256" key="6">
    <source>
        <dbReference type="ARBA" id="ARBA00022801"/>
    </source>
</evidence>
<dbReference type="InterPro" id="IPR005162">
    <property type="entry name" value="Retrotrans_gag_dom"/>
</dbReference>
<feature type="region of interest" description="Disordered" evidence="8">
    <location>
        <begin position="843"/>
        <end position="865"/>
    </location>
</feature>
<proteinExistence type="predicted"/>
<dbReference type="PANTHER" id="PTHR35046">
    <property type="entry name" value="ZINC KNUCKLE (CCHC-TYPE) FAMILY PROTEIN"/>
    <property type="match status" value="1"/>
</dbReference>
<keyword evidence="11" id="KW-1185">Reference proteome</keyword>
<keyword evidence="2" id="KW-0808">Transferase</keyword>
<keyword evidence="3" id="KW-0548">Nucleotidyltransferase</keyword>
<dbReference type="InterPro" id="IPR043128">
    <property type="entry name" value="Rev_trsase/Diguanyl_cyclase"/>
</dbReference>
<evidence type="ECO:0000313" key="11">
    <source>
        <dbReference type="Proteomes" id="UP000235145"/>
    </source>
</evidence>
<keyword evidence="7" id="KW-0695">RNA-directed DNA polymerase</keyword>
<feature type="domain" description="Reverse transcriptase" evidence="9">
    <location>
        <begin position="601"/>
        <end position="794"/>
    </location>
</feature>
<dbReference type="InterPro" id="IPR021109">
    <property type="entry name" value="Peptidase_aspartic_dom_sf"/>
</dbReference>
<dbReference type="EMBL" id="NBSK02000003">
    <property type="protein sequence ID" value="KAJ0215446.1"/>
    <property type="molecule type" value="Genomic_DNA"/>
</dbReference>
<reference evidence="10 11" key="1">
    <citation type="journal article" date="2017" name="Nat. Commun.">
        <title>Genome assembly with in vitro proximity ligation data and whole-genome triplication in lettuce.</title>
        <authorList>
            <person name="Reyes-Chin-Wo S."/>
            <person name="Wang Z."/>
            <person name="Yang X."/>
            <person name="Kozik A."/>
            <person name="Arikit S."/>
            <person name="Song C."/>
            <person name="Xia L."/>
            <person name="Froenicke L."/>
            <person name="Lavelle D.O."/>
            <person name="Truco M.J."/>
            <person name="Xia R."/>
            <person name="Zhu S."/>
            <person name="Xu C."/>
            <person name="Xu H."/>
            <person name="Xu X."/>
            <person name="Cox K."/>
            <person name="Korf I."/>
            <person name="Meyers B.C."/>
            <person name="Michelmore R.W."/>
        </authorList>
    </citation>
    <scope>NUCLEOTIDE SEQUENCE [LARGE SCALE GENOMIC DNA]</scope>
    <source>
        <strain evidence="11">cv. Salinas</strain>
        <tissue evidence="10">Seedlings</tissue>
    </source>
</reference>
<keyword evidence="5" id="KW-0255">Endonuclease</keyword>
<evidence type="ECO:0000313" key="10">
    <source>
        <dbReference type="EMBL" id="KAJ0215446.1"/>
    </source>
</evidence>
<keyword evidence="1" id="KW-0645">Protease</keyword>
<feature type="region of interest" description="Disordered" evidence="8">
    <location>
        <begin position="47"/>
        <end position="70"/>
    </location>
</feature>
<dbReference type="Gene3D" id="3.30.70.270">
    <property type="match status" value="2"/>
</dbReference>
<dbReference type="CDD" id="cd00303">
    <property type="entry name" value="retropepsin_like"/>
    <property type="match status" value="1"/>
</dbReference>
<organism evidence="10 11">
    <name type="scientific">Lactuca sativa</name>
    <name type="common">Garden lettuce</name>
    <dbReference type="NCBI Taxonomy" id="4236"/>
    <lineage>
        <taxon>Eukaryota</taxon>
        <taxon>Viridiplantae</taxon>
        <taxon>Streptophyta</taxon>
        <taxon>Embryophyta</taxon>
        <taxon>Tracheophyta</taxon>
        <taxon>Spermatophyta</taxon>
        <taxon>Magnoliopsida</taxon>
        <taxon>eudicotyledons</taxon>
        <taxon>Gunneridae</taxon>
        <taxon>Pentapetalae</taxon>
        <taxon>asterids</taxon>
        <taxon>campanulids</taxon>
        <taxon>Asterales</taxon>
        <taxon>Asteraceae</taxon>
        <taxon>Cichorioideae</taxon>
        <taxon>Cichorieae</taxon>
        <taxon>Lactucinae</taxon>
        <taxon>Lactuca</taxon>
    </lineage>
</organism>
<dbReference type="Gene3D" id="2.40.70.10">
    <property type="entry name" value="Acid Proteases"/>
    <property type="match status" value="1"/>
</dbReference>
<evidence type="ECO:0000256" key="5">
    <source>
        <dbReference type="ARBA" id="ARBA00022759"/>
    </source>
</evidence>
<dbReference type="FunFam" id="3.30.70.270:FF:000020">
    <property type="entry name" value="Transposon Tf2-6 polyprotein-like Protein"/>
    <property type="match status" value="1"/>
</dbReference>
<name>A0A9R1VZC3_LACSA</name>
<dbReference type="CDD" id="cd01647">
    <property type="entry name" value="RT_LTR"/>
    <property type="match status" value="1"/>
</dbReference>
<dbReference type="AlphaFoldDB" id="A0A9R1VZC3"/>
<protein>
    <recommendedName>
        <fullName evidence="9">Reverse transcriptase domain-containing protein</fullName>
    </recommendedName>
</protein>
<sequence>MINFSIQLKLHCVFLELSSYIVSSSSRSLSSGISFQVLIFMAGKGRPTRNSNRRGGALEGVGPQRNPRDIRDLELQQEDRQEETESDSVVWDDGVRVDIPKFEGRAQQDDFIDWLSTVERVFELRDIPDHLKVKVVAIKLRKYASLWWDHMKKKRIQQGKSRVQTWEKMKLLRTQFLPLNYRQDAFFEYHNLTQQNSSVEQFIADFDRLRMRCEADEDEEQVVVRFLGALHPEIADVVQLQQFWTLQDVCHLALKVEKQQKINHKPIPVAPHFSTNLNQLGAGSLTKTEGTSTRAGSQAIARPPRCYKCQGLGHYAPCPNTQLVTFVDEPKYDDDGGEAEEPTQGEPEIVYPDRGESLVVQHVLSVVIDKTRDDTLWLRHNIFRTKCTAKGKVCSIIIDDGSCEKMVATTMVEKLGLLVENHPEPYQLTWLKKGNIVSVTKRCLVHFSIGNKYTDEVWCEVIPMDACHILLGRPWQYDRRTKHDGFHNTYSFKKDGISIVLAPQDTRQSATEAMILSRGEFINYSRLHEQQFLFALFVQPLLSEFSYVFPDEIPTPTGLPLMREIQHCIDFLPGARIPNKPAYRMNPKEFEELHRQVTELLQKGLIRESMSPCAVPTLLVLKPGGVYRMCIDSRAVNKITVKYRFPIPRFKDLLDQLHGAQVFSKVDLRSGYHQIRMRPGDEWKTAFKTRDGLFEWMVMPFGLSNAPSTFMRLMNHIFQPFLGRFVVVYFDDILIFSQDLTHHLQHLRDVFRVLREQKLYANRNKMDNSKVEAITSWPIPKTLRDIRSFYGLASFYRQFIRNFSTIVAPITNCLKGGKFVWTEDANRAFAVLKNCVKKEKKKEARRRVGVQRSKGESDRGDSGAAAVSFPSHTLNSQLTRYFRKQREELGVTASHTPQLSFYPGDGFSCFGIDVGKCFLKEILKALRKKEIFKQDKGVVHAISRAQNSMLV</sequence>
<evidence type="ECO:0000256" key="7">
    <source>
        <dbReference type="ARBA" id="ARBA00022918"/>
    </source>
</evidence>
<dbReference type="SUPFAM" id="SSF56672">
    <property type="entry name" value="DNA/RNA polymerases"/>
    <property type="match status" value="1"/>
</dbReference>
<dbReference type="GO" id="GO:0003964">
    <property type="term" value="F:RNA-directed DNA polymerase activity"/>
    <property type="evidence" value="ECO:0007669"/>
    <property type="project" value="UniProtKB-KW"/>
</dbReference>